<evidence type="ECO:0000313" key="1">
    <source>
        <dbReference type="EMBL" id="MFB9088211.1"/>
    </source>
</evidence>
<protein>
    <submittedName>
        <fullName evidence="1">Uncharacterized protein</fullName>
    </submittedName>
</protein>
<dbReference type="Gene3D" id="3.40.50.150">
    <property type="entry name" value="Vaccinia Virus protein VP39"/>
    <property type="match status" value="1"/>
</dbReference>
<keyword evidence="2" id="KW-1185">Reference proteome</keyword>
<dbReference type="Proteomes" id="UP001589576">
    <property type="component" value="Unassembled WGS sequence"/>
</dbReference>
<reference evidence="1 2" key="1">
    <citation type="submission" date="2024-09" db="EMBL/GenBank/DDBJ databases">
        <authorList>
            <person name="Sun Q."/>
            <person name="Mori K."/>
        </authorList>
    </citation>
    <scope>NUCLEOTIDE SEQUENCE [LARGE SCALE GENOMIC DNA]</scope>
    <source>
        <strain evidence="1 2">CECT 8460</strain>
    </source>
</reference>
<sequence>MSNQNVAVATYKYFSDLEGNQCIATEFALKIILKLVKNYKAKNILELGVGIGCISFCVMKLSSDNNLNINYVGTESNEFCLKVLPNYLKEHYTKIQLFAELKDVKSIEKFEIIIIDGKDENIKEVESLIATNGIIIIEGDRIPQLNIIRETFPKSIYTRVISNSRNPNYGPIPSTHYSGGVQLIFVDPNFKQKLDYWFYKTRTALYYKIRAFKKEA</sequence>
<name>A0ABV5GC17_9FLAO</name>
<organism evidence="1 2">
    <name type="scientific">Flavobacterium paronense</name>
    <dbReference type="NCBI Taxonomy" id="1392775"/>
    <lineage>
        <taxon>Bacteria</taxon>
        <taxon>Pseudomonadati</taxon>
        <taxon>Bacteroidota</taxon>
        <taxon>Flavobacteriia</taxon>
        <taxon>Flavobacteriales</taxon>
        <taxon>Flavobacteriaceae</taxon>
        <taxon>Flavobacterium</taxon>
    </lineage>
</organism>
<comment type="caution">
    <text evidence="1">The sequence shown here is derived from an EMBL/GenBank/DDBJ whole genome shotgun (WGS) entry which is preliminary data.</text>
</comment>
<evidence type="ECO:0000313" key="2">
    <source>
        <dbReference type="Proteomes" id="UP001589576"/>
    </source>
</evidence>
<accession>A0ABV5GC17</accession>
<proteinExistence type="predicted"/>
<dbReference type="SUPFAM" id="SSF53335">
    <property type="entry name" value="S-adenosyl-L-methionine-dependent methyltransferases"/>
    <property type="match status" value="1"/>
</dbReference>
<dbReference type="EMBL" id="JBHMFB010000003">
    <property type="protein sequence ID" value="MFB9088211.1"/>
    <property type="molecule type" value="Genomic_DNA"/>
</dbReference>
<dbReference type="InterPro" id="IPR029063">
    <property type="entry name" value="SAM-dependent_MTases_sf"/>
</dbReference>
<dbReference type="RefSeq" id="WP_290284819.1">
    <property type="nucleotide sequence ID" value="NZ_JAUFQN010000019.1"/>
</dbReference>
<gene>
    <name evidence="1" type="ORF">ACFFUU_01195</name>
</gene>